<evidence type="ECO:0000259" key="2">
    <source>
        <dbReference type="Pfam" id="PF00535"/>
    </source>
</evidence>
<dbReference type="Proteomes" id="UP001156691">
    <property type="component" value="Unassembled WGS sequence"/>
</dbReference>
<comment type="caution">
    <text evidence="3">The sequence shown here is derived from an EMBL/GenBank/DDBJ whole genome shotgun (WGS) entry which is preliminary data.</text>
</comment>
<dbReference type="Pfam" id="PF00535">
    <property type="entry name" value="Glycos_transf_2"/>
    <property type="match status" value="1"/>
</dbReference>
<keyword evidence="4" id="KW-1185">Reference proteome</keyword>
<dbReference type="PANTHER" id="PTHR22916">
    <property type="entry name" value="GLYCOSYLTRANSFERASE"/>
    <property type="match status" value="1"/>
</dbReference>
<organism evidence="3 4">
    <name type="scientific">Devosia nitrariae</name>
    <dbReference type="NCBI Taxonomy" id="2071872"/>
    <lineage>
        <taxon>Bacteria</taxon>
        <taxon>Pseudomonadati</taxon>
        <taxon>Pseudomonadota</taxon>
        <taxon>Alphaproteobacteria</taxon>
        <taxon>Hyphomicrobiales</taxon>
        <taxon>Devosiaceae</taxon>
        <taxon>Devosia</taxon>
    </lineage>
</organism>
<accession>A0ABQ5W1I1</accession>
<evidence type="ECO:0000256" key="1">
    <source>
        <dbReference type="SAM" id="MobiDB-lite"/>
    </source>
</evidence>
<dbReference type="EMBL" id="BSNS01000004">
    <property type="protein sequence ID" value="GLQ53666.1"/>
    <property type="molecule type" value="Genomic_DNA"/>
</dbReference>
<dbReference type="InterPro" id="IPR001173">
    <property type="entry name" value="Glyco_trans_2-like"/>
</dbReference>
<dbReference type="RefSeq" id="WP_284339111.1">
    <property type="nucleotide sequence ID" value="NZ_BSNS01000004.1"/>
</dbReference>
<dbReference type="Gene3D" id="3.90.550.10">
    <property type="entry name" value="Spore Coat Polysaccharide Biosynthesis Protein SpsA, Chain A"/>
    <property type="match status" value="1"/>
</dbReference>
<feature type="region of interest" description="Disordered" evidence="1">
    <location>
        <begin position="364"/>
        <end position="384"/>
    </location>
</feature>
<evidence type="ECO:0000313" key="3">
    <source>
        <dbReference type="EMBL" id="GLQ53666.1"/>
    </source>
</evidence>
<proteinExistence type="predicted"/>
<feature type="domain" description="Glycosyltransferase 2-like" evidence="2">
    <location>
        <begin position="17"/>
        <end position="127"/>
    </location>
</feature>
<dbReference type="SUPFAM" id="SSF53448">
    <property type="entry name" value="Nucleotide-diphospho-sugar transferases"/>
    <property type="match status" value="1"/>
</dbReference>
<reference evidence="4" key="1">
    <citation type="journal article" date="2019" name="Int. J. Syst. Evol. Microbiol.">
        <title>The Global Catalogue of Microorganisms (GCM) 10K type strain sequencing project: providing services to taxonomists for standard genome sequencing and annotation.</title>
        <authorList>
            <consortium name="The Broad Institute Genomics Platform"/>
            <consortium name="The Broad Institute Genome Sequencing Center for Infectious Disease"/>
            <person name="Wu L."/>
            <person name="Ma J."/>
        </authorList>
    </citation>
    <scope>NUCLEOTIDE SEQUENCE [LARGE SCALE GENOMIC DNA]</scope>
    <source>
        <strain evidence="4">NBRC 112416</strain>
    </source>
</reference>
<dbReference type="CDD" id="cd00761">
    <property type="entry name" value="Glyco_tranf_GTA_type"/>
    <property type="match status" value="1"/>
</dbReference>
<dbReference type="InterPro" id="IPR029044">
    <property type="entry name" value="Nucleotide-diphossugar_trans"/>
</dbReference>
<sequence>MKAETWHEARQDNILVSIVIPAHNADRFLERTLRAAVAQTHAALEIIIVDDGSTDSTREIALRAAEADARIKVVSTANGGVARARNTGIEHSSADYVAFLDADDLWHPTKIALQLAMLEAADPSWAACYSLFRQIDADDFIIRLGSSRYRGGYIFSRHLFAKFVGNGSNLLVRKEAALAVGGFDPSYADAGIGGSEDLDFELKLAARYHIAAVPQFLVGYRCYPGNMSSNQVRMSRAIVETVRRCLSANPGLPETAVRYAWAATHDQAGGLSLWHEGHVGLLLRHKMTAIANDPVLAVFGALGLLRRILRPIKAALVREAPAHTRPYLEISPLEGLAQRPSRYHELRLRQLARIDAEREEAMFHRETPGDGVSEPAKRFLLSEP</sequence>
<protein>
    <recommendedName>
        <fullName evidence="2">Glycosyltransferase 2-like domain-containing protein</fullName>
    </recommendedName>
</protein>
<name>A0ABQ5W1I1_9HYPH</name>
<evidence type="ECO:0000313" key="4">
    <source>
        <dbReference type="Proteomes" id="UP001156691"/>
    </source>
</evidence>
<gene>
    <name evidence="3" type="ORF">GCM10010862_09250</name>
</gene>